<dbReference type="OrthoDB" id="8480584at2"/>
<evidence type="ECO:0000313" key="2">
    <source>
        <dbReference type="Proteomes" id="UP000076959"/>
    </source>
</evidence>
<accession>A0A176YG45</accession>
<name>A0A176YG45_9BRAD</name>
<organism evidence="1 2">
    <name type="scientific">Bradyrhizobium centrolobii</name>
    <dbReference type="NCBI Taxonomy" id="1505087"/>
    <lineage>
        <taxon>Bacteria</taxon>
        <taxon>Pseudomonadati</taxon>
        <taxon>Pseudomonadota</taxon>
        <taxon>Alphaproteobacteria</taxon>
        <taxon>Hyphomicrobiales</taxon>
        <taxon>Nitrobacteraceae</taxon>
        <taxon>Bradyrhizobium</taxon>
    </lineage>
</organism>
<dbReference type="AlphaFoldDB" id="A0A176YG45"/>
<keyword evidence="2" id="KW-1185">Reference proteome</keyword>
<dbReference type="EMBL" id="LUUB01000090">
    <property type="protein sequence ID" value="OAF03671.1"/>
    <property type="molecule type" value="Genomic_DNA"/>
</dbReference>
<proteinExistence type="predicted"/>
<dbReference type="STRING" id="1505087.AYJ54_03985"/>
<reference evidence="1 2" key="1">
    <citation type="submission" date="2016-03" db="EMBL/GenBank/DDBJ databases">
        <title>Draft Genome Sequence of the Strain BR 10245 (Bradyrhizobium sp.) isolated from nodules of Centrolobium paraense.</title>
        <authorList>
            <person name="Simoes-Araujo J.L.Sr."/>
            <person name="Barauna A.C."/>
            <person name="Silva K."/>
            <person name="Zilli J.E."/>
        </authorList>
    </citation>
    <scope>NUCLEOTIDE SEQUENCE [LARGE SCALE GENOMIC DNA]</scope>
    <source>
        <strain evidence="1 2">BR 10245</strain>
    </source>
</reference>
<comment type="caution">
    <text evidence="1">The sequence shown here is derived from an EMBL/GenBank/DDBJ whole genome shotgun (WGS) entry which is preliminary data.</text>
</comment>
<protein>
    <submittedName>
        <fullName evidence="1">Uncharacterized protein</fullName>
    </submittedName>
</protein>
<sequence length="71" mass="8270">MPDIEITEECRALIASVIEPPTGWRLPNGNWRTEIDAATWQWLQRLRRQGESISDCIIRMVIISLHKRGLQ</sequence>
<evidence type="ECO:0000313" key="1">
    <source>
        <dbReference type="EMBL" id="OAF03671.1"/>
    </source>
</evidence>
<gene>
    <name evidence="1" type="ORF">AYJ54_03985</name>
</gene>
<dbReference type="Proteomes" id="UP000076959">
    <property type="component" value="Unassembled WGS sequence"/>
</dbReference>
<dbReference type="RefSeq" id="WP_063705787.1">
    <property type="nucleotide sequence ID" value="NZ_LUUB01000090.1"/>
</dbReference>